<feature type="compositionally biased region" description="Polar residues" evidence="1">
    <location>
        <begin position="174"/>
        <end position="188"/>
    </location>
</feature>
<dbReference type="InterPro" id="IPR000719">
    <property type="entry name" value="Prot_kinase_dom"/>
</dbReference>
<gene>
    <name evidence="3" type="ORF">NHX12_029652</name>
</gene>
<comment type="caution">
    <text evidence="3">The sequence shown here is derived from an EMBL/GenBank/DDBJ whole genome shotgun (WGS) entry which is preliminary data.</text>
</comment>
<dbReference type="EMBL" id="JANIIK010000046">
    <property type="protein sequence ID" value="KAJ3601890.1"/>
    <property type="molecule type" value="Genomic_DNA"/>
</dbReference>
<proteinExistence type="predicted"/>
<evidence type="ECO:0000313" key="4">
    <source>
        <dbReference type="Proteomes" id="UP001148018"/>
    </source>
</evidence>
<feature type="region of interest" description="Disordered" evidence="1">
    <location>
        <begin position="142"/>
        <end position="188"/>
    </location>
</feature>
<dbReference type="PROSITE" id="PS50011">
    <property type="entry name" value="PROTEIN_KINASE_DOM"/>
    <property type="match status" value="1"/>
</dbReference>
<organism evidence="3 4">
    <name type="scientific">Muraenolepis orangiensis</name>
    <name type="common">Patagonian moray cod</name>
    <dbReference type="NCBI Taxonomy" id="630683"/>
    <lineage>
        <taxon>Eukaryota</taxon>
        <taxon>Metazoa</taxon>
        <taxon>Chordata</taxon>
        <taxon>Craniata</taxon>
        <taxon>Vertebrata</taxon>
        <taxon>Euteleostomi</taxon>
        <taxon>Actinopterygii</taxon>
        <taxon>Neopterygii</taxon>
        <taxon>Teleostei</taxon>
        <taxon>Neoteleostei</taxon>
        <taxon>Acanthomorphata</taxon>
        <taxon>Zeiogadaria</taxon>
        <taxon>Gadariae</taxon>
        <taxon>Gadiformes</taxon>
        <taxon>Muraenolepidoidei</taxon>
        <taxon>Muraenolepididae</taxon>
        <taxon>Muraenolepis</taxon>
    </lineage>
</organism>
<dbReference type="AlphaFoldDB" id="A0A9Q0E759"/>
<protein>
    <recommendedName>
        <fullName evidence="2">Protein kinase domain-containing protein</fullName>
    </recommendedName>
</protein>
<evidence type="ECO:0000313" key="3">
    <source>
        <dbReference type="EMBL" id="KAJ3601890.1"/>
    </source>
</evidence>
<sequence>MCRVVKALQRHKANTASHTGSQIETSVVHATGREVFDWILDQGYYSERDTSNVVRQVLEAVAYLHSLKIVHRNLKLRKWLGDREGDFDNRDKSLFLKILISGNAASDKNIKDGVCAQIEKNFAKAKWKKAVRVTTLMKRLRAPEQGDSAASSPTTGAAAGSLTSNSSPAPPISTPGTASTSMDASTKE</sequence>
<dbReference type="Proteomes" id="UP001148018">
    <property type="component" value="Unassembled WGS sequence"/>
</dbReference>
<evidence type="ECO:0000256" key="1">
    <source>
        <dbReference type="SAM" id="MobiDB-lite"/>
    </source>
</evidence>
<evidence type="ECO:0000259" key="2">
    <source>
        <dbReference type="PROSITE" id="PS50011"/>
    </source>
</evidence>
<dbReference type="PANTHER" id="PTHR24347">
    <property type="entry name" value="SERINE/THREONINE-PROTEIN KINASE"/>
    <property type="match status" value="1"/>
</dbReference>
<name>A0A9Q0E759_9TELE</name>
<dbReference type="GO" id="GO:0005524">
    <property type="term" value="F:ATP binding"/>
    <property type="evidence" value="ECO:0007669"/>
    <property type="project" value="InterPro"/>
</dbReference>
<dbReference type="SUPFAM" id="SSF56112">
    <property type="entry name" value="Protein kinase-like (PK-like)"/>
    <property type="match status" value="1"/>
</dbReference>
<dbReference type="InterPro" id="IPR011009">
    <property type="entry name" value="Kinase-like_dom_sf"/>
</dbReference>
<dbReference type="Pfam" id="PF00069">
    <property type="entry name" value="Pkinase"/>
    <property type="match status" value="1"/>
</dbReference>
<dbReference type="Gene3D" id="1.10.510.10">
    <property type="entry name" value="Transferase(Phosphotransferase) domain 1"/>
    <property type="match status" value="1"/>
</dbReference>
<accession>A0A9Q0E759</accession>
<dbReference type="OrthoDB" id="40902at2759"/>
<dbReference type="GO" id="GO:0004672">
    <property type="term" value="F:protein kinase activity"/>
    <property type="evidence" value="ECO:0007669"/>
    <property type="project" value="InterPro"/>
</dbReference>
<keyword evidence="4" id="KW-1185">Reference proteome</keyword>
<feature type="compositionally biased region" description="Low complexity" evidence="1">
    <location>
        <begin position="146"/>
        <end position="167"/>
    </location>
</feature>
<feature type="domain" description="Protein kinase" evidence="2">
    <location>
        <begin position="1"/>
        <end position="188"/>
    </location>
</feature>
<reference evidence="3" key="1">
    <citation type="submission" date="2022-07" db="EMBL/GenBank/DDBJ databases">
        <title>Chromosome-level genome of Muraenolepis orangiensis.</title>
        <authorList>
            <person name="Kim J."/>
        </authorList>
    </citation>
    <scope>NUCLEOTIDE SEQUENCE</scope>
    <source>
        <strain evidence="3">KU_S4_2022</strain>
        <tissue evidence="3">Muscle</tissue>
    </source>
</reference>